<dbReference type="AlphaFoldDB" id="A0A6S6SQF7"/>
<name>A0A6S6SQF7_9BACT</name>
<dbReference type="InterPro" id="IPR036188">
    <property type="entry name" value="FAD/NAD-bd_sf"/>
</dbReference>
<proteinExistence type="predicted"/>
<evidence type="ECO:0000313" key="1">
    <source>
        <dbReference type="EMBL" id="CAA6807790.1"/>
    </source>
</evidence>
<dbReference type="Pfam" id="PF13450">
    <property type="entry name" value="NAD_binding_8"/>
    <property type="match status" value="1"/>
</dbReference>
<gene>
    <name evidence="1" type="ORF">HELGO_WM3794</name>
</gene>
<dbReference type="SUPFAM" id="SSF51905">
    <property type="entry name" value="FAD/NAD(P)-binding domain"/>
    <property type="match status" value="1"/>
</dbReference>
<dbReference type="Gene3D" id="3.90.660.50">
    <property type="match status" value="1"/>
</dbReference>
<dbReference type="PANTHER" id="PTHR46313:SF3">
    <property type="entry name" value="PROLYCOPENE ISOMERASE, CHLOROPLASTIC"/>
    <property type="match status" value="1"/>
</dbReference>
<accession>A0A6S6SQF7</accession>
<sequence length="473" mass="54042">MKMHDVIVIGSGIGGTLFSALNHKKHDLLLFEKDSNLGGCSSTFKRFNNHYNTGATTFVGYEEGHVVKRFFDEIEYTPNLIQTKIGVRIVQKEKEVDRVQDFEAFLEEIEKNYPNENNRYFWTSIKEIDEKFWELKKLYYAKYSWSAYKKSLACVSEILKTYKGQLFISADGFIKKTLGEISPEYQAFIDAQLLITLQTKSKELSLLTMALGLAYTFHKTYYVQGGMGELVEGLLKDVPYKKNEAIVKIQKHNDYYEVHSTKGIYKSKNIVLNSTIYQSAELFEDLEIKKYYNKFKFSDQSAFVVYLKVKSKADFLHHYQIILDKNIPNSISNAFFVSFSDKDDEKLSKDGYSVTISTHTKATIWEGLIKEAYGAKKRETEAYIKEAFLNYFDSIQKEDISRAFSGTAKTFQSYIGRQNCGGEALKIKNLLSVPSCTTPFKGLYNIGDTVFAGQGWAGVALGVDVLNKEFNHG</sequence>
<organism evidence="1">
    <name type="scientific">uncultured Sulfurovum sp</name>
    <dbReference type="NCBI Taxonomy" id="269237"/>
    <lineage>
        <taxon>Bacteria</taxon>
        <taxon>Pseudomonadati</taxon>
        <taxon>Campylobacterota</taxon>
        <taxon>Epsilonproteobacteria</taxon>
        <taxon>Campylobacterales</taxon>
        <taxon>Sulfurovaceae</taxon>
        <taxon>Sulfurovum</taxon>
        <taxon>environmental samples</taxon>
    </lineage>
</organism>
<protein>
    <submittedName>
        <fullName evidence="1">Phytoene dehydrogenase and related proteins-like</fullName>
    </submittedName>
</protein>
<dbReference type="PANTHER" id="PTHR46313">
    <property type="match status" value="1"/>
</dbReference>
<dbReference type="Gene3D" id="3.50.50.60">
    <property type="entry name" value="FAD/NAD(P)-binding domain"/>
    <property type="match status" value="1"/>
</dbReference>
<dbReference type="InterPro" id="IPR045892">
    <property type="entry name" value="CrtISO-like"/>
</dbReference>
<dbReference type="EMBL" id="CACVAX010000018">
    <property type="protein sequence ID" value="CAA6807790.1"/>
    <property type="molecule type" value="Genomic_DNA"/>
</dbReference>
<reference evidence="1" key="1">
    <citation type="submission" date="2020-01" db="EMBL/GenBank/DDBJ databases">
        <authorList>
            <person name="Meier V. D."/>
            <person name="Meier V D."/>
        </authorList>
    </citation>
    <scope>NUCLEOTIDE SEQUENCE</scope>
    <source>
        <strain evidence="1">HLG_WM_MAG_04</strain>
    </source>
</reference>
<dbReference type="GO" id="GO:0016116">
    <property type="term" value="P:carotenoid metabolic process"/>
    <property type="evidence" value="ECO:0007669"/>
    <property type="project" value="InterPro"/>
</dbReference>